<accession>A0AA43UAL4</accession>
<dbReference type="EMBL" id="JAUMVS010000233">
    <property type="protein sequence ID" value="MDO4842606.1"/>
    <property type="molecule type" value="Genomic_DNA"/>
</dbReference>
<reference evidence="1" key="1">
    <citation type="submission" date="2023-07" db="EMBL/GenBank/DDBJ databases">
        <title>Between Cages and Wild: Unraveling the Impact of Captivity on Animal Microbiomes and Antimicrobial Resistance.</title>
        <authorList>
            <person name="Schmartz G.P."/>
            <person name="Rehner J."/>
            <person name="Schuff M.J."/>
            <person name="Becker S.L."/>
            <person name="Kravczyk M."/>
            <person name="Gurevich A."/>
            <person name="Francke R."/>
            <person name="Mueller R."/>
            <person name="Keller V."/>
            <person name="Keller A."/>
        </authorList>
    </citation>
    <scope>NUCLEOTIDE SEQUENCE</scope>
    <source>
        <strain evidence="1">S12M_St_49</strain>
    </source>
</reference>
<dbReference type="Proteomes" id="UP001168575">
    <property type="component" value="Unassembled WGS sequence"/>
</dbReference>
<dbReference type="AlphaFoldDB" id="A0AA43UAL4"/>
<evidence type="ECO:0000313" key="1">
    <source>
        <dbReference type="EMBL" id="MDO4842606.1"/>
    </source>
</evidence>
<name>A0AA43UAL4_9ACTN</name>
<feature type="non-terminal residue" evidence="1">
    <location>
        <position position="127"/>
    </location>
</feature>
<comment type="caution">
    <text evidence="1">The sequence shown here is derived from an EMBL/GenBank/DDBJ whole genome shotgun (WGS) entry which is preliminary data.</text>
</comment>
<proteinExistence type="predicted"/>
<sequence>MENGPTYKKAHFQELVAEMSQLFDVVRLVDPISMTAYTIEDGKLHAQPDSCFHVWSKAARCENCVSVRCFMERDRYSKFEFIGSDIYHVVAQPVEVDGKRYVLEVVTASNDNVLLSAFGNNEFVDRV</sequence>
<evidence type="ECO:0000313" key="2">
    <source>
        <dbReference type="Proteomes" id="UP001168575"/>
    </source>
</evidence>
<gene>
    <name evidence="1" type="ORF">Q3982_08040</name>
</gene>
<organism evidence="1 2">
    <name type="scientific">Phoenicibacter congonensis</name>
    <dbReference type="NCBI Taxonomy" id="1944646"/>
    <lineage>
        <taxon>Bacteria</taxon>
        <taxon>Bacillati</taxon>
        <taxon>Actinomycetota</taxon>
        <taxon>Coriobacteriia</taxon>
        <taxon>Eggerthellales</taxon>
        <taxon>Eggerthellaceae</taxon>
        <taxon>Phoenicibacter</taxon>
    </lineage>
</organism>
<protein>
    <submittedName>
        <fullName evidence="1">Uncharacterized protein</fullName>
    </submittedName>
</protein>
<keyword evidence="2" id="KW-1185">Reference proteome</keyword>